<keyword evidence="1" id="KW-0812">Transmembrane</keyword>
<proteinExistence type="predicted"/>
<reference evidence="2" key="1">
    <citation type="journal article" date="2022" name="New Phytol.">
        <title>Evolutionary transition to the ectomycorrhizal habit in the genomes of a hyperdiverse lineage of mushroom-forming fungi.</title>
        <authorList>
            <person name="Looney B."/>
            <person name="Miyauchi S."/>
            <person name="Morin E."/>
            <person name="Drula E."/>
            <person name="Courty P.E."/>
            <person name="Kohler A."/>
            <person name="Kuo A."/>
            <person name="LaButti K."/>
            <person name="Pangilinan J."/>
            <person name="Lipzen A."/>
            <person name="Riley R."/>
            <person name="Andreopoulos W."/>
            <person name="He G."/>
            <person name="Johnson J."/>
            <person name="Nolan M."/>
            <person name="Tritt A."/>
            <person name="Barry K.W."/>
            <person name="Grigoriev I.V."/>
            <person name="Nagy L.G."/>
            <person name="Hibbett D."/>
            <person name="Henrissat B."/>
            <person name="Matheny P.B."/>
            <person name="Labbe J."/>
            <person name="Martin F.M."/>
        </authorList>
    </citation>
    <scope>NUCLEOTIDE SEQUENCE</scope>
    <source>
        <strain evidence="2">BPL690</strain>
    </source>
</reference>
<feature type="transmembrane region" description="Helical" evidence="1">
    <location>
        <begin position="25"/>
        <end position="42"/>
    </location>
</feature>
<evidence type="ECO:0000313" key="2">
    <source>
        <dbReference type="EMBL" id="KAI0301211.1"/>
    </source>
</evidence>
<keyword evidence="3" id="KW-1185">Reference proteome</keyword>
<name>A0AAD4M4E1_9AGAM</name>
<gene>
    <name evidence="2" type="ORF">B0F90DRAFT_360264</name>
</gene>
<sequence>MFFIYYGRGLYVVIMMDGCGLWEERGALLTLLLPVHISIIITRRYSTRVHPTITIFERLKPRFLFSLIFASNACVLVVCEQHVNAIYDQTWFFLLALI</sequence>
<organism evidence="2 3">
    <name type="scientific">Multifurca ochricompacta</name>
    <dbReference type="NCBI Taxonomy" id="376703"/>
    <lineage>
        <taxon>Eukaryota</taxon>
        <taxon>Fungi</taxon>
        <taxon>Dikarya</taxon>
        <taxon>Basidiomycota</taxon>
        <taxon>Agaricomycotina</taxon>
        <taxon>Agaricomycetes</taxon>
        <taxon>Russulales</taxon>
        <taxon>Russulaceae</taxon>
        <taxon>Multifurca</taxon>
    </lineage>
</organism>
<dbReference type="EMBL" id="WTXG01000015">
    <property type="protein sequence ID" value="KAI0301211.1"/>
    <property type="molecule type" value="Genomic_DNA"/>
</dbReference>
<keyword evidence="1" id="KW-1133">Transmembrane helix</keyword>
<keyword evidence="1" id="KW-0472">Membrane</keyword>
<protein>
    <submittedName>
        <fullName evidence="2">Uncharacterized protein</fullName>
    </submittedName>
</protein>
<accession>A0AAD4M4E1</accession>
<evidence type="ECO:0000256" key="1">
    <source>
        <dbReference type="SAM" id="Phobius"/>
    </source>
</evidence>
<comment type="caution">
    <text evidence="2">The sequence shown here is derived from an EMBL/GenBank/DDBJ whole genome shotgun (WGS) entry which is preliminary data.</text>
</comment>
<dbReference type="Proteomes" id="UP001203297">
    <property type="component" value="Unassembled WGS sequence"/>
</dbReference>
<feature type="transmembrane region" description="Helical" evidence="1">
    <location>
        <begin position="63"/>
        <end position="83"/>
    </location>
</feature>
<evidence type="ECO:0000313" key="3">
    <source>
        <dbReference type="Proteomes" id="UP001203297"/>
    </source>
</evidence>
<dbReference type="AlphaFoldDB" id="A0AAD4M4E1"/>